<proteinExistence type="predicted"/>
<dbReference type="EMBL" id="CM056741">
    <property type="protein sequence ID" value="KAJ8688089.1"/>
    <property type="molecule type" value="Genomic_DNA"/>
</dbReference>
<evidence type="ECO:0000313" key="2">
    <source>
        <dbReference type="Proteomes" id="UP001239111"/>
    </source>
</evidence>
<name>A0ACC2PWV1_9HYME</name>
<reference evidence="1" key="1">
    <citation type="submission" date="2023-04" db="EMBL/GenBank/DDBJ databases">
        <title>A chromosome-level genome assembly of the parasitoid wasp Eretmocerus hayati.</title>
        <authorList>
            <person name="Zhong Y."/>
            <person name="Liu S."/>
            <person name="Liu Y."/>
        </authorList>
    </citation>
    <scope>NUCLEOTIDE SEQUENCE</scope>
    <source>
        <strain evidence="1">ZJU_SS_LIU_2023</strain>
    </source>
</reference>
<keyword evidence="2" id="KW-1185">Reference proteome</keyword>
<dbReference type="Proteomes" id="UP001239111">
    <property type="component" value="Chromosome 1"/>
</dbReference>
<organism evidence="1 2">
    <name type="scientific">Eretmocerus hayati</name>
    <dbReference type="NCBI Taxonomy" id="131215"/>
    <lineage>
        <taxon>Eukaryota</taxon>
        <taxon>Metazoa</taxon>
        <taxon>Ecdysozoa</taxon>
        <taxon>Arthropoda</taxon>
        <taxon>Hexapoda</taxon>
        <taxon>Insecta</taxon>
        <taxon>Pterygota</taxon>
        <taxon>Neoptera</taxon>
        <taxon>Endopterygota</taxon>
        <taxon>Hymenoptera</taxon>
        <taxon>Apocrita</taxon>
        <taxon>Proctotrupomorpha</taxon>
        <taxon>Chalcidoidea</taxon>
        <taxon>Aphelinidae</taxon>
        <taxon>Aphelininae</taxon>
        <taxon>Eretmocerus</taxon>
    </lineage>
</organism>
<comment type="caution">
    <text evidence="1">The sequence shown here is derived from an EMBL/GenBank/DDBJ whole genome shotgun (WGS) entry which is preliminary data.</text>
</comment>
<accession>A0ACC2PWV1</accession>
<gene>
    <name evidence="1" type="ORF">QAD02_023884</name>
</gene>
<sequence>MTIMQFSVITAILVIAVGHVLTIEEPISRVPKFTGTPIPVISHPTIVHVLYHDRRACDGTIISENFVLTAAHCIIGYWSKKVSVLVKDSQDQREIHNVTSMKYHKNYHPSLGTNDIALLKLKNCISLTEGVVFAKLPKNRIRFPSNDTQILSYRSIQPSEDEEQMLISASVDSIAPLQECAKYYNRSLQSLKRLFCAKSGKSKMIKEMTGGPVTFDGEQVGIVILERPLGLKPIMFIDVTRFTKWIDETKQNMTNNSQRGTSFHPLPKDFLDSNAKYRGEAVSDKISSSIVAIVDAATGKLNCLGNIVAPNLILTTDRCARKKWKFMRARSISRNNPKDFQERTFVRAFKRKDIDSLSLIHNTHDIALLQVERVFNSSVNSILKLGTANEGGIQPLTSGWMYGLIGGQDMRRVEALTIDHEECNWMYRKRGGVSQGTICALSYLGMCNHVAGEPLIIENRLVGILTATSENCADFRDPAIFVNLTNNFSWIQKKILRTSIPKERNGTA</sequence>
<evidence type="ECO:0000313" key="1">
    <source>
        <dbReference type="EMBL" id="KAJ8688089.1"/>
    </source>
</evidence>
<protein>
    <submittedName>
        <fullName evidence="1">Uncharacterized protein</fullName>
    </submittedName>
</protein>